<feature type="domain" description="DprA winged helix" evidence="3">
    <location>
        <begin position="305"/>
        <end position="363"/>
    </location>
</feature>
<feature type="domain" description="Smf/DprA SLOG" evidence="2">
    <location>
        <begin position="82"/>
        <end position="290"/>
    </location>
</feature>
<sequence>MMGEIQERDWLYALLLVTGLGRKRIRVLYDVYGSVSEAVKNWEAADSFLKLPVKVSQAVREHIKEEKVLSLLQARGKGNVQYLCFLDQDFPEQLRHIPDSPLALFCKGDTSLLYQPSIGVVGSRRPTPYGKTCCSTLVKELSEQGLVIVSGLAYGIDGEAHLATLQSAGKTIGVLGCGIDQIYPSRHRELYRKIESFGLLISEYPPGTPPLPGLFPERNRIISGLCLGILVVEGAEKSGSLVTADCALEQGRDVFAVPGSIFSLVSAGPHNLIKQGAKLVTSSADVLEEWSHIFSPLQSTNRQQEGAIPPLDEHEKAVLRFLSYEGTHVDELISQLTPEAKQKVHRSLLQLETKGKIVSLPGGFFARR</sequence>
<proteinExistence type="inferred from homology"/>
<evidence type="ECO:0000256" key="1">
    <source>
        <dbReference type="ARBA" id="ARBA00006525"/>
    </source>
</evidence>
<keyword evidence="5" id="KW-1185">Reference proteome</keyword>
<evidence type="ECO:0000313" key="5">
    <source>
        <dbReference type="Proteomes" id="UP000198915"/>
    </source>
</evidence>
<dbReference type="PANTHER" id="PTHR43022">
    <property type="entry name" value="PROTEIN SMF"/>
    <property type="match status" value="1"/>
</dbReference>
<evidence type="ECO:0000259" key="3">
    <source>
        <dbReference type="Pfam" id="PF17782"/>
    </source>
</evidence>
<dbReference type="InterPro" id="IPR036388">
    <property type="entry name" value="WH-like_DNA-bd_sf"/>
</dbReference>
<dbReference type="GO" id="GO:0009294">
    <property type="term" value="P:DNA-mediated transformation"/>
    <property type="evidence" value="ECO:0007669"/>
    <property type="project" value="InterPro"/>
</dbReference>
<dbReference type="EMBL" id="FORT01000002">
    <property type="protein sequence ID" value="SFJ10791.1"/>
    <property type="molecule type" value="Genomic_DNA"/>
</dbReference>
<dbReference type="AlphaFoldDB" id="A0A1I3NND7"/>
<name>A0A1I3NND7_9BACL</name>
<dbReference type="InterPro" id="IPR003488">
    <property type="entry name" value="DprA"/>
</dbReference>
<comment type="similarity">
    <text evidence="1">Belongs to the DprA/Smf family.</text>
</comment>
<dbReference type="PANTHER" id="PTHR43022:SF1">
    <property type="entry name" value="PROTEIN SMF"/>
    <property type="match status" value="1"/>
</dbReference>
<gene>
    <name evidence="4" type="ORF">SAMN05518846_102122</name>
</gene>
<protein>
    <submittedName>
        <fullName evidence="4">DNA processing protein</fullName>
    </submittedName>
</protein>
<dbReference type="SUPFAM" id="SSF102405">
    <property type="entry name" value="MCP/YpsA-like"/>
    <property type="match status" value="1"/>
</dbReference>
<dbReference type="STRING" id="1884381.SAMN05518846_102122"/>
<organism evidence="4 5">
    <name type="scientific">Brevibacillus centrosporus</name>
    <dbReference type="NCBI Taxonomy" id="54910"/>
    <lineage>
        <taxon>Bacteria</taxon>
        <taxon>Bacillati</taxon>
        <taxon>Bacillota</taxon>
        <taxon>Bacilli</taxon>
        <taxon>Bacillales</taxon>
        <taxon>Paenibacillaceae</taxon>
        <taxon>Brevibacillus</taxon>
    </lineage>
</organism>
<dbReference type="Proteomes" id="UP000198915">
    <property type="component" value="Unassembled WGS sequence"/>
</dbReference>
<dbReference type="Gene3D" id="3.40.50.450">
    <property type="match status" value="1"/>
</dbReference>
<dbReference type="Pfam" id="PF17782">
    <property type="entry name" value="WHD_DprA"/>
    <property type="match status" value="1"/>
</dbReference>
<reference evidence="5" key="1">
    <citation type="submission" date="2016-10" db="EMBL/GenBank/DDBJ databases">
        <authorList>
            <person name="Varghese N."/>
            <person name="Submissions S."/>
        </authorList>
    </citation>
    <scope>NUCLEOTIDE SEQUENCE [LARGE SCALE GENOMIC DNA]</scope>
    <source>
        <strain evidence="5">OK042</strain>
    </source>
</reference>
<evidence type="ECO:0000259" key="2">
    <source>
        <dbReference type="Pfam" id="PF02481"/>
    </source>
</evidence>
<dbReference type="InterPro" id="IPR041614">
    <property type="entry name" value="DprA_WH"/>
</dbReference>
<dbReference type="Pfam" id="PF02481">
    <property type="entry name" value="DNA_processg_A"/>
    <property type="match status" value="1"/>
</dbReference>
<dbReference type="InterPro" id="IPR057666">
    <property type="entry name" value="DrpA_SLOG"/>
</dbReference>
<dbReference type="NCBIfam" id="TIGR00732">
    <property type="entry name" value="dprA"/>
    <property type="match status" value="1"/>
</dbReference>
<evidence type="ECO:0000313" key="4">
    <source>
        <dbReference type="EMBL" id="SFJ10791.1"/>
    </source>
</evidence>
<dbReference type="Gene3D" id="1.10.10.10">
    <property type="entry name" value="Winged helix-like DNA-binding domain superfamily/Winged helix DNA-binding domain"/>
    <property type="match status" value="1"/>
</dbReference>
<accession>A0A1I3NND7</accession>